<dbReference type="InterPro" id="IPR007969">
    <property type="entry name" value="DUF732"/>
</dbReference>
<evidence type="ECO:0000259" key="1">
    <source>
        <dbReference type="Pfam" id="PF05305"/>
    </source>
</evidence>
<name>A0A7D6E114_9MYCO</name>
<dbReference type="EMBL" id="CP059165">
    <property type="protein sequence ID" value="QLL09128.1"/>
    <property type="molecule type" value="Genomic_DNA"/>
</dbReference>
<dbReference type="AlphaFoldDB" id="A0A7D6E114"/>
<evidence type="ECO:0000313" key="2">
    <source>
        <dbReference type="EMBL" id="QLL09128.1"/>
    </source>
</evidence>
<organism evidence="2 3">
    <name type="scientific">Mycobacterium vicinigordonae</name>
    <dbReference type="NCBI Taxonomy" id="1719132"/>
    <lineage>
        <taxon>Bacteria</taxon>
        <taxon>Bacillati</taxon>
        <taxon>Actinomycetota</taxon>
        <taxon>Actinomycetes</taxon>
        <taxon>Mycobacteriales</taxon>
        <taxon>Mycobacteriaceae</taxon>
        <taxon>Mycobacterium</taxon>
    </lineage>
</organism>
<dbReference type="KEGG" id="mgor:H0P51_09735"/>
<sequence>MGTPANADSSTDFLAVVSKTGINVGDSPADVVLTLSRGMLACRLLHYGYPTEVAIREVGYGFPDATRAQLVSFVDAAKATLCEPNFRQLNPGDY</sequence>
<reference evidence="3" key="2">
    <citation type="submission" date="2023-07" db="EMBL/GenBank/DDBJ databases">
        <title>Description of Mycobacterium gordonae subsp. intergordonae subsp.nov. and Mycobacterium gordonae subsp. gordonae subsp. nov.</title>
        <authorList>
            <person name="Huang H."/>
        </authorList>
    </citation>
    <scope>NUCLEOTIDE SEQUENCE [LARGE SCALE GENOMIC DNA]</scope>
    <source>
        <strain evidence="3">24</strain>
    </source>
</reference>
<keyword evidence="3" id="KW-1185">Reference proteome</keyword>
<proteinExistence type="predicted"/>
<dbReference type="RefSeq" id="WP_180917713.1">
    <property type="nucleotide sequence ID" value="NZ_CP059165.1"/>
</dbReference>
<reference evidence="3" key="1">
    <citation type="submission" date="2020-07" db="EMBL/GenBank/DDBJ databases">
        <title>Description of Mycobacterium gordonae subsp. intergordonae subsp.nov. and Mycobacterium gordonae subsp. gordonae subsp. nov.</title>
        <authorList>
            <person name="Yu X."/>
        </authorList>
    </citation>
    <scope>NUCLEOTIDE SEQUENCE [LARGE SCALE GENOMIC DNA]</scope>
    <source>
        <strain evidence="3">24</strain>
    </source>
</reference>
<accession>A0A7D6E114</accession>
<gene>
    <name evidence="2" type="ORF">H0P51_09735</name>
</gene>
<evidence type="ECO:0000313" key="3">
    <source>
        <dbReference type="Proteomes" id="UP000510682"/>
    </source>
</evidence>
<dbReference type="Pfam" id="PF05305">
    <property type="entry name" value="DUF732"/>
    <property type="match status" value="1"/>
</dbReference>
<dbReference type="Proteomes" id="UP000510682">
    <property type="component" value="Chromosome"/>
</dbReference>
<protein>
    <submittedName>
        <fullName evidence="2">DUF732 domain-containing protein</fullName>
    </submittedName>
</protein>
<feature type="domain" description="DUF732" evidence="1">
    <location>
        <begin position="11"/>
        <end position="82"/>
    </location>
</feature>